<keyword evidence="2" id="KW-1185">Reference proteome</keyword>
<evidence type="ECO:0000313" key="2">
    <source>
        <dbReference type="Proteomes" id="UP000799424"/>
    </source>
</evidence>
<protein>
    <submittedName>
        <fullName evidence="1">Uncharacterized protein</fullName>
    </submittedName>
</protein>
<dbReference type="EMBL" id="MU006235">
    <property type="protein sequence ID" value="KAF2822110.1"/>
    <property type="molecule type" value="Genomic_DNA"/>
</dbReference>
<dbReference type="Proteomes" id="UP000799424">
    <property type="component" value="Unassembled WGS sequence"/>
</dbReference>
<dbReference type="OrthoDB" id="1744869at2759"/>
<sequence length="603" mass="65313">MPRLVVRQWHIWRGPRAAIGTLRRPQRSVRPAIAATLRSYAQQSTPSSKPFPTLRPLDSVIIIPGTVKDVQPDGLINYINPVPPEKVTKDTFCVVLVTPSFAPWILNDEFFLAKAIRRAYSKAFTGAAEGLTIQALAAVVDKLPAGRAISSGDTMDSVVSSRSLEPPVGDTGYEGIAFVTLPATASIQTTSPKSPDKGAIDFVLSGERAGQSTSHNTWRLPLANTVFQTGTPTTMHLSKWSLSRAARSLELEEKTYISHHGVDITAADKTAGQPISALSIPLLPLTLPRQVEGCMGNIIRSVLNQNEESVTASSELETVVPQFFKSRGEPPQPTTAWALVLPRSLRVKIVTETMKLLTKRIGRKEKGLDLSDELWERLWRSDPTAWNKLVSNALGEGARLHRVLSGGGGWGKKAGLLSLDPVPVSEEVPIRMEDATSGFDGPGDFSTALTPVVQDGDAIQFFVSPTPIKTADIPEHDELEKLKSTPKGNTWGWELGTIPSSVDSIPGDSWQHVSSASKYAAVFRHSFGALTEGGMTLTRRLSVAPGEPLSTLATTTIDVPYSRVWTAKVLSKQGAAEDVVNQDLAVQVPKHCYETIVIERSGY</sequence>
<gene>
    <name evidence="1" type="ORF">CC86DRAFT_95715</name>
</gene>
<name>A0A6A6ZM21_9PLEO</name>
<proteinExistence type="predicted"/>
<dbReference type="AlphaFoldDB" id="A0A6A6ZM21"/>
<evidence type="ECO:0000313" key="1">
    <source>
        <dbReference type="EMBL" id="KAF2822110.1"/>
    </source>
</evidence>
<reference evidence="1" key="1">
    <citation type="journal article" date="2020" name="Stud. Mycol.">
        <title>101 Dothideomycetes genomes: a test case for predicting lifestyles and emergence of pathogens.</title>
        <authorList>
            <person name="Haridas S."/>
            <person name="Albert R."/>
            <person name="Binder M."/>
            <person name="Bloem J."/>
            <person name="Labutti K."/>
            <person name="Salamov A."/>
            <person name="Andreopoulos B."/>
            <person name="Baker S."/>
            <person name="Barry K."/>
            <person name="Bills G."/>
            <person name="Bluhm B."/>
            <person name="Cannon C."/>
            <person name="Castanera R."/>
            <person name="Culley D."/>
            <person name="Daum C."/>
            <person name="Ezra D."/>
            <person name="Gonzalez J."/>
            <person name="Henrissat B."/>
            <person name="Kuo A."/>
            <person name="Liang C."/>
            <person name="Lipzen A."/>
            <person name="Lutzoni F."/>
            <person name="Magnuson J."/>
            <person name="Mondo S."/>
            <person name="Nolan M."/>
            <person name="Ohm R."/>
            <person name="Pangilinan J."/>
            <person name="Park H.-J."/>
            <person name="Ramirez L."/>
            <person name="Alfaro M."/>
            <person name="Sun H."/>
            <person name="Tritt A."/>
            <person name="Yoshinaga Y."/>
            <person name="Zwiers L.-H."/>
            <person name="Turgeon B."/>
            <person name="Goodwin S."/>
            <person name="Spatafora J."/>
            <person name="Crous P."/>
            <person name="Grigoriev I."/>
        </authorList>
    </citation>
    <scope>NUCLEOTIDE SEQUENCE</scope>
    <source>
        <strain evidence="1">CBS 113818</strain>
    </source>
</reference>
<accession>A0A6A6ZM21</accession>
<organism evidence="1 2">
    <name type="scientific">Ophiobolus disseminans</name>
    <dbReference type="NCBI Taxonomy" id="1469910"/>
    <lineage>
        <taxon>Eukaryota</taxon>
        <taxon>Fungi</taxon>
        <taxon>Dikarya</taxon>
        <taxon>Ascomycota</taxon>
        <taxon>Pezizomycotina</taxon>
        <taxon>Dothideomycetes</taxon>
        <taxon>Pleosporomycetidae</taxon>
        <taxon>Pleosporales</taxon>
        <taxon>Pleosporineae</taxon>
        <taxon>Phaeosphaeriaceae</taxon>
        <taxon>Ophiobolus</taxon>
    </lineage>
</organism>